<name>A0AA88SQP5_CHASR</name>
<dbReference type="EMBL" id="JAUPFM010000007">
    <property type="protein sequence ID" value="KAK2847568.1"/>
    <property type="molecule type" value="Genomic_DNA"/>
</dbReference>
<keyword evidence="2" id="KW-1185">Reference proteome</keyword>
<gene>
    <name evidence="1" type="ORF">Q5P01_010567</name>
</gene>
<dbReference type="Proteomes" id="UP001187415">
    <property type="component" value="Unassembled WGS sequence"/>
</dbReference>
<reference evidence="1" key="1">
    <citation type="submission" date="2023-07" db="EMBL/GenBank/DDBJ databases">
        <title>Chromosome-level Genome Assembly of Striped Snakehead (Channa striata).</title>
        <authorList>
            <person name="Liu H."/>
        </authorList>
    </citation>
    <scope>NUCLEOTIDE SEQUENCE</scope>
    <source>
        <strain evidence="1">Gz</strain>
        <tissue evidence="1">Muscle</tissue>
    </source>
</reference>
<dbReference type="PANTHER" id="PTHR34488:SF1">
    <property type="entry name" value="SI:CH211-245H14.1-RELATED"/>
    <property type="match status" value="1"/>
</dbReference>
<comment type="caution">
    <text evidence="1">The sequence shown here is derived from an EMBL/GenBank/DDBJ whole genome shotgun (WGS) entry which is preliminary data.</text>
</comment>
<protein>
    <submittedName>
        <fullName evidence="1">Uncharacterized protein</fullName>
    </submittedName>
</protein>
<organism evidence="1 2">
    <name type="scientific">Channa striata</name>
    <name type="common">Snakehead murrel</name>
    <name type="synonym">Ophicephalus striatus</name>
    <dbReference type="NCBI Taxonomy" id="64152"/>
    <lineage>
        <taxon>Eukaryota</taxon>
        <taxon>Metazoa</taxon>
        <taxon>Chordata</taxon>
        <taxon>Craniata</taxon>
        <taxon>Vertebrata</taxon>
        <taxon>Euteleostomi</taxon>
        <taxon>Actinopterygii</taxon>
        <taxon>Neopterygii</taxon>
        <taxon>Teleostei</taxon>
        <taxon>Neoteleostei</taxon>
        <taxon>Acanthomorphata</taxon>
        <taxon>Anabantaria</taxon>
        <taxon>Anabantiformes</taxon>
        <taxon>Channoidei</taxon>
        <taxon>Channidae</taxon>
        <taxon>Channa</taxon>
    </lineage>
</organism>
<evidence type="ECO:0000313" key="1">
    <source>
        <dbReference type="EMBL" id="KAK2847568.1"/>
    </source>
</evidence>
<accession>A0AA88SQP5</accession>
<dbReference type="AlphaFoldDB" id="A0AA88SQP5"/>
<proteinExistence type="predicted"/>
<sequence>MSNYLEKLSNFDLPDELHLASETLFVHFVDSNKSENVEKFFNWITTELLSKNSGQKQTSSGSRAVAVRSSGEEHTAKVPTAKVHTAKVHTVKVHTVTTGETVGADLALMKEVKNHPELQVEETDRLGCNIIIVLCPINSRPGSDVEAAMMKVSDDKPVILVTMFHTRDVHYSICGTAWSQTYPVVKLDVPVLFHETAGGLLACPRNDEAVRQTQEMLLNYSSRIHSSSNKGNSHSCRII</sequence>
<evidence type="ECO:0000313" key="2">
    <source>
        <dbReference type="Proteomes" id="UP001187415"/>
    </source>
</evidence>
<dbReference type="PANTHER" id="PTHR34488">
    <property type="entry name" value="SI:CH211-245H14.1-RELATED"/>
    <property type="match status" value="1"/>
</dbReference>